<dbReference type="InterPro" id="IPR035984">
    <property type="entry name" value="Acyl-CoA-binding_sf"/>
</dbReference>
<evidence type="ECO:0000256" key="5">
    <source>
        <dbReference type="ARBA" id="ARBA00022989"/>
    </source>
</evidence>
<keyword evidence="8 11" id="KW-0446">Lipid-binding</keyword>
<dbReference type="PIRSF" id="PIRSF002412">
    <property type="entry name" value="MA_DBI"/>
    <property type="match status" value="1"/>
</dbReference>
<dbReference type="Ensembl" id="ENSGMOT00000019946.2">
    <property type="protein sequence ID" value="ENSGMOP00000019472.2"/>
    <property type="gene ID" value="ENSGMOG00000018098.2"/>
</dbReference>
<evidence type="ECO:0000256" key="9">
    <source>
        <dbReference type="ARBA" id="ARBA00023136"/>
    </source>
</evidence>
<dbReference type="Pfam" id="PF00887">
    <property type="entry name" value="ACBP"/>
    <property type="match status" value="1"/>
</dbReference>
<dbReference type="GeneID" id="115536921"/>
<feature type="compositionally biased region" description="Polar residues" evidence="12">
    <location>
        <begin position="275"/>
        <end position="284"/>
    </location>
</feature>
<evidence type="ECO:0000256" key="8">
    <source>
        <dbReference type="ARBA" id="ARBA00023121"/>
    </source>
</evidence>
<dbReference type="GO" id="GO:0006631">
    <property type="term" value="P:fatty acid metabolic process"/>
    <property type="evidence" value="ECO:0007669"/>
    <property type="project" value="TreeGrafter"/>
</dbReference>
<comment type="function">
    <text evidence="10">Acyl-CoA binding protein which acts as the peroxisome receptor for pexophagy but is dispensable for aggrephagy and nonselective autophagy. Binds medium- and long-chain acyl-CoA esters.</text>
</comment>
<dbReference type="InterPro" id="IPR000582">
    <property type="entry name" value="Acyl-CoA-binding_protein"/>
</dbReference>
<feature type="compositionally biased region" description="Acidic residues" evidence="12">
    <location>
        <begin position="178"/>
        <end position="205"/>
    </location>
</feature>
<dbReference type="InterPro" id="IPR014352">
    <property type="entry name" value="FERM/acyl-CoA-bd_prot_sf"/>
</dbReference>
<dbReference type="Proteomes" id="UP000694546">
    <property type="component" value="Chromosome 23"/>
</dbReference>
<dbReference type="AlphaFoldDB" id="A0A8C4ZPC4"/>
<evidence type="ECO:0000256" key="1">
    <source>
        <dbReference type="ARBA" id="ARBA00004167"/>
    </source>
</evidence>
<dbReference type="SUPFAM" id="SSF47027">
    <property type="entry name" value="Acyl-CoA binding protein"/>
    <property type="match status" value="1"/>
</dbReference>
<reference evidence="15" key="2">
    <citation type="submission" date="2025-09" db="UniProtKB">
        <authorList>
            <consortium name="Ensembl"/>
        </authorList>
    </citation>
    <scope>IDENTIFICATION</scope>
</reference>
<keyword evidence="9 13" id="KW-0472">Membrane</keyword>
<dbReference type="Gene3D" id="1.20.80.10">
    <property type="match status" value="1"/>
</dbReference>
<dbReference type="PANTHER" id="PTHR23310">
    <property type="entry name" value="ACYL-COA-BINDING PROTEIN, ACBP"/>
    <property type="match status" value="1"/>
</dbReference>
<dbReference type="PRINTS" id="PR00689">
    <property type="entry name" value="ACOABINDINGP"/>
</dbReference>
<dbReference type="GO" id="GO:0005777">
    <property type="term" value="C:peroxisome"/>
    <property type="evidence" value="ECO:0007669"/>
    <property type="project" value="TreeGrafter"/>
</dbReference>
<evidence type="ECO:0000313" key="16">
    <source>
        <dbReference type="Proteomes" id="UP000694546"/>
    </source>
</evidence>
<evidence type="ECO:0000256" key="6">
    <source>
        <dbReference type="ARBA" id="ARBA00023006"/>
    </source>
</evidence>
<keyword evidence="3 11" id="KW-0813">Transport</keyword>
<dbReference type="GeneTree" id="ENSGT00940000156350"/>
<keyword evidence="6" id="KW-0072">Autophagy</keyword>
<comment type="similarity">
    <text evidence="2">Belongs to the ATG37 family.</text>
</comment>
<dbReference type="GO" id="GO:0000062">
    <property type="term" value="F:fatty-acyl-CoA binding"/>
    <property type="evidence" value="ECO:0007669"/>
    <property type="project" value="InterPro"/>
</dbReference>
<evidence type="ECO:0000256" key="12">
    <source>
        <dbReference type="SAM" id="MobiDB-lite"/>
    </source>
</evidence>
<feature type="region of interest" description="Disordered" evidence="12">
    <location>
        <begin position="161"/>
        <end position="411"/>
    </location>
</feature>
<evidence type="ECO:0000256" key="3">
    <source>
        <dbReference type="ARBA" id="ARBA00022448"/>
    </source>
</evidence>
<dbReference type="InterPro" id="IPR016347">
    <property type="entry name" value="ACBD5"/>
</dbReference>
<keyword evidence="4 13" id="KW-0812">Transmembrane</keyword>
<evidence type="ECO:0000256" key="11">
    <source>
        <dbReference type="PIRNR" id="PIRNR002412"/>
    </source>
</evidence>
<evidence type="ECO:0000256" key="10">
    <source>
        <dbReference type="ARBA" id="ARBA00025481"/>
    </source>
</evidence>
<accession>A0A8C4ZPC4</accession>
<comment type="subcellular location">
    <subcellularLocation>
        <location evidence="1">Membrane</location>
        <topology evidence="1">Single-pass membrane protein</topology>
    </subcellularLocation>
</comment>
<keyword evidence="7" id="KW-0175">Coiled coil</keyword>
<name>A0A8C4ZPC4_GADMO</name>
<feature type="compositionally biased region" description="Low complexity" evidence="12">
    <location>
        <begin position="364"/>
        <end position="387"/>
    </location>
</feature>
<evidence type="ECO:0000256" key="13">
    <source>
        <dbReference type="SAM" id="Phobius"/>
    </source>
</evidence>
<dbReference type="PANTHER" id="PTHR23310:SF6">
    <property type="entry name" value="ACYL-COA-BINDING DOMAIN-CONTAINING PROTEIN 5"/>
    <property type="match status" value="1"/>
</dbReference>
<dbReference type="CDD" id="cd00435">
    <property type="entry name" value="ACBP"/>
    <property type="match status" value="1"/>
</dbReference>
<dbReference type="PROSITE" id="PS00880">
    <property type="entry name" value="ACB_1"/>
    <property type="match status" value="1"/>
</dbReference>
<dbReference type="OMA" id="RNPSWWP"/>
<evidence type="ECO:0000313" key="15">
    <source>
        <dbReference type="Ensembl" id="ENSGMOP00000019472.2"/>
    </source>
</evidence>
<keyword evidence="5 13" id="KW-1133">Transmembrane helix</keyword>
<reference evidence="15" key="1">
    <citation type="submission" date="2025-08" db="UniProtKB">
        <authorList>
            <consortium name="Ensembl"/>
        </authorList>
    </citation>
    <scope>IDENTIFICATION</scope>
</reference>
<keyword evidence="16" id="KW-1185">Reference proteome</keyword>
<evidence type="ECO:0000256" key="2">
    <source>
        <dbReference type="ARBA" id="ARBA00010310"/>
    </source>
</evidence>
<feature type="compositionally biased region" description="Basic and acidic residues" evidence="12">
    <location>
        <begin position="206"/>
        <end position="217"/>
    </location>
</feature>
<evidence type="ECO:0000256" key="4">
    <source>
        <dbReference type="ARBA" id="ARBA00022692"/>
    </source>
</evidence>
<dbReference type="GO" id="GO:0016020">
    <property type="term" value="C:membrane"/>
    <property type="evidence" value="ECO:0007669"/>
    <property type="project" value="UniProtKB-SubCell"/>
</dbReference>
<dbReference type="PROSITE" id="PS51228">
    <property type="entry name" value="ACB_2"/>
    <property type="match status" value="1"/>
</dbReference>
<feature type="transmembrane region" description="Helical" evidence="13">
    <location>
        <begin position="471"/>
        <end position="495"/>
    </location>
</feature>
<evidence type="ECO:0000259" key="14">
    <source>
        <dbReference type="PROSITE" id="PS51228"/>
    </source>
</evidence>
<gene>
    <name evidence="15" type="primary">ACBD5</name>
    <name evidence="15" type="synonym">acbd5a</name>
</gene>
<evidence type="ECO:0000256" key="7">
    <source>
        <dbReference type="ARBA" id="ARBA00023054"/>
    </source>
</evidence>
<proteinExistence type="inferred from homology"/>
<protein>
    <recommendedName>
        <fullName evidence="11">Acyl-CoA-binding domain-containing protein 5</fullName>
    </recommendedName>
</protein>
<dbReference type="InterPro" id="IPR022408">
    <property type="entry name" value="Acyl-CoA-binding_prot_CS"/>
</dbReference>
<sequence>MECVSMETGNPLTLLRFEAAVKVIKSLPPDGSFQPSNDMMLKFYSYYKQATLGPCTIPRPGFWDAVGKAKWDAWNSLGDLAKEEAMAAYVNEMKLILEGMPITDEVEELLKVMGPFYELVDEKKRITQISDLSSGFGTMLSSRPSKSVTKSIIRNLELNGSLEGRPTRTRPELLAGEPAEEEEEDDDEDDDEEDKEDEEEEEAEEVETHEVKKDHNSNKNAPSRRSKGHLTNGKMANGGPHLTNRPQPKANLNGHDGPQAAAHVNGHTHPDPSEEQSGLSPANDSDSEVYCDSVDQFGQEEGSERNRSPQDLDEDEGQGSLSPTPEGETHTHPPGELPGPGEGVQRGGEEGEAGGGSSHRQSRSGDTAGRSQARGGRGSRPPGGSASERLGTGGWHGEEGDGERWGGAGTPAGSLNEQIVVALGRLQEDMQSVLQRLHTLEALSATQARSMAMSPTFGSPRVNRSSKTPSWWPFDVSPGTVAFAVVWPFVVQWLLRLYLQRRRRRID</sequence>
<dbReference type="RefSeq" id="XP_030204272.1">
    <property type="nucleotide sequence ID" value="XM_030348412.1"/>
</dbReference>
<feature type="domain" description="ACB" evidence="14">
    <location>
        <begin position="13"/>
        <end position="102"/>
    </location>
</feature>
<organism evidence="15 16">
    <name type="scientific">Gadus morhua</name>
    <name type="common">Atlantic cod</name>
    <dbReference type="NCBI Taxonomy" id="8049"/>
    <lineage>
        <taxon>Eukaryota</taxon>
        <taxon>Metazoa</taxon>
        <taxon>Chordata</taxon>
        <taxon>Craniata</taxon>
        <taxon>Vertebrata</taxon>
        <taxon>Euteleostomi</taxon>
        <taxon>Actinopterygii</taxon>
        <taxon>Neopterygii</taxon>
        <taxon>Teleostei</taxon>
        <taxon>Neoteleostei</taxon>
        <taxon>Acanthomorphata</taxon>
        <taxon>Zeiogadaria</taxon>
        <taxon>Gadariae</taxon>
        <taxon>Gadiformes</taxon>
        <taxon>Gadoidei</taxon>
        <taxon>Gadidae</taxon>
        <taxon>Gadus</taxon>
    </lineage>
</organism>